<name>A0A251SQB8_HELAN</name>
<keyword evidence="3" id="KW-1185">Reference proteome</keyword>
<dbReference type="EMBL" id="CM007902">
    <property type="protein sequence ID" value="OTG01030.1"/>
    <property type="molecule type" value="Genomic_DNA"/>
</dbReference>
<evidence type="ECO:0000313" key="2">
    <source>
        <dbReference type="EMBL" id="OTG01030.1"/>
    </source>
</evidence>
<reference evidence="1" key="3">
    <citation type="submission" date="2020-06" db="EMBL/GenBank/DDBJ databases">
        <title>Helianthus annuus Genome sequencing and assembly Release 2.</title>
        <authorList>
            <person name="Gouzy J."/>
            <person name="Langlade N."/>
            <person name="Munos S."/>
        </authorList>
    </citation>
    <scope>NUCLEOTIDE SEQUENCE</scope>
    <source>
        <tissue evidence="1">Leaves</tissue>
    </source>
</reference>
<accession>A0A251SQB8</accession>
<evidence type="ECO:0000313" key="3">
    <source>
        <dbReference type="Proteomes" id="UP000215914"/>
    </source>
</evidence>
<dbReference type="AlphaFoldDB" id="A0A251SQB8"/>
<dbReference type="EMBL" id="MNCJ02000328">
    <property type="protein sequence ID" value="KAF5772799.1"/>
    <property type="molecule type" value="Genomic_DNA"/>
</dbReference>
<dbReference type="InParanoid" id="A0A251SQB8"/>
<protein>
    <submittedName>
        <fullName evidence="2">Uncharacterized protein</fullName>
    </submittedName>
</protein>
<evidence type="ECO:0000313" key="1">
    <source>
        <dbReference type="EMBL" id="KAF5772799.1"/>
    </source>
</evidence>
<gene>
    <name evidence="2" type="ORF">HannXRQ_Chr13g0397581</name>
    <name evidence="1" type="ORF">HanXRQr2_Chr13g0581441</name>
</gene>
<sequence>MLWTLMRSINSNVYKMKIVINLIKICIIILVQNQMDSTTRLPIILAKGTGHFVTISNLDKFDECPNNDKLNIASSISDNLDDKNPCQYSGFKSKKASKKLLVPFKSSFKSVSIPNR</sequence>
<reference evidence="2" key="2">
    <citation type="submission" date="2017-02" db="EMBL/GenBank/DDBJ databases">
        <title>Sunflower complete genome.</title>
        <authorList>
            <person name="Langlade N."/>
            <person name="Munos S."/>
        </authorList>
    </citation>
    <scope>NUCLEOTIDE SEQUENCE [LARGE SCALE GENOMIC DNA]</scope>
    <source>
        <tissue evidence="2">Leaves</tissue>
    </source>
</reference>
<organism evidence="2 3">
    <name type="scientific">Helianthus annuus</name>
    <name type="common">Common sunflower</name>
    <dbReference type="NCBI Taxonomy" id="4232"/>
    <lineage>
        <taxon>Eukaryota</taxon>
        <taxon>Viridiplantae</taxon>
        <taxon>Streptophyta</taxon>
        <taxon>Embryophyta</taxon>
        <taxon>Tracheophyta</taxon>
        <taxon>Spermatophyta</taxon>
        <taxon>Magnoliopsida</taxon>
        <taxon>eudicotyledons</taxon>
        <taxon>Gunneridae</taxon>
        <taxon>Pentapetalae</taxon>
        <taxon>asterids</taxon>
        <taxon>campanulids</taxon>
        <taxon>Asterales</taxon>
        <taxon>Asteraceae</taxon>
        <taxon>Asteroideae</taxon>
        <taxon>Heliantheae alliance</taxon>
        <taxon>Heliantheae</taxon>
        <taxon>Helianthus</taxon>
    </lineage>
</organism>
<reference evidence="1 3" key="1">
    <citation type="journal article" date="2017" name="Nature">
        <title>The sunflower genome provides insights into oil metabolism, flowering and Asterid evolution.</title>
        <authorList>
            <person name="Badouin H."/>
            <person name="Gouzy J."/>
            <person name="Grassa C.J."/>
            <person name="Murat F."/>
            <person name="Staton S.E."/>
            <person name="Cottret L."/>
            <person name="Lelandais-Briere C."/>
            <person name="Owens G.L."/>
            <person name="Carrere S."/>
            <person name="Mayjonade B."/>
            <person name="Legrand L."/>
            <person name="Gill N."/>
            <person name="Kane N.C."/>
            <person name="Bowers J.E."/>
            <person name="Hubner S."/>
            <person name="Bellec A."/>
            <person name="Berard A."/>
            <person name="Berges H."/>
            <person name="Blanchet N."/>
            <person name="Boniface M.C."/>
            <person name="Brunel D."/>
            <person name="Catrice O."/>
            <person name="Chaidir N."/>
            <person name="Claudel C."/>
            <person name="Donnadieu C."/>
            <person name="Faraut T."/>
            <person name="Fievet G."/>
            <person name="Helmstetter N."/>
            <person name="King M."/>
            <person name="Knapp S.J."/>
            <person name="Lai Z."/>
            <person name="Le Paslier M.C."/>
            <person name="Lippi Y."/>
            <person name="Lorenzon L."/>
            <person name="Mandel J.R."/>
            <person name="Marage G."/>
            <person name="Marchand G."/>
            <person name="Marquand E."/>
            <person name="Bret-Mestries E."/>
            <person name="Morien E."/>
            <person name="Nambeesan S."/>
            <person name="Nguyen T."/>
            <person name="Pegot-Espagnet P."/>
            <person name="Pouilly N."/>
            <person name="Raftis F."/>
            <person name="Sallet E."/>
            <person name="Schiex T."/>
            <person name="Thomas J."/>
            <person name="Vandecasteele C."/>
            <person name="Vares D."/>
            <person name="Vear F."/>
            <person name="Vautrin S."/>
            <person name="Crespi M."/>
            <person name="Mangin B."/>
            <person name="Burke J.M."/>
            <person name="Salse J."/>
            <person name="Munos S."/>
            <person name="Vincourt P."/>
            <person name="Rieseberg L.H."/>
            <person name="Langlade N.B."/>
        </authorList>
    </citation>
    <scope>NUCLEOTIDE SEQUENCE [LARGE SCALE GENOMIC DNA]</scope>
    <source>
        <strain evidence="3">cv. SF193</strain>
        <tissue evidence="1">Leaves</tissue>
    </source>
</reference>
<proteinExistence type="predicted"/>
<dbReference type="Gramene" id="mRNA:HanXRQr2_Chr13g0581441">
    <property type="protein sequence ID" value="CDS:HanXRQr2_Chr13g0581441.1"/>
    <property type="gene ID" value="HanXRQr2_Chr13g0581441"/>
</dbReference>
<dbReference type="Proteomes" id="UP000215914">
    <property type="component" value="Chromosome 13"/>
</dbReference>